<dbReference type="Gene3D" id="2.30.40.10">
    <property type="entry name" value="Urease, subunit C, domain 1"/>
    <property type="match status" value="1"/>
</dbReference>
<organism evidence="2 3">
    <name type="scientific">Chryseosolibacter histidini</name>
    <dbReference type="NCBI Taxonomy" id="2782349"/>
    <lineage>
        <taxon>Bacteria</taxon>
        <taxon>Pseudomonadati</taxon>
        <taxon>Bacteroidota</taxon>
        <taxon>Cytophagia</taxon>
        <taxon>Cytophagales</taxon>
        <taxon>Chryseotaleaceae</taxon>
        <taxon>Chryseosolibacter</taxon>
    </lineage>
</organism>
<dbReference type="Gene3D" id="3.20.20.140">
    <property type="entry name" value="Metal-dependent hydrolases"/>
    <property type="match status" value="1"/>
</dbReference>
<dbReference type="EMBL" id="JAHESF010000048">
    <property type="protein sequence ID" value="MBT1700774.1"/>
    <property type="molecule type" value="Genomic_DNA"/>
</dbReference>
<dbReference type="SUPFAM" id="SSF51338">
    <property type="entry name" value="Composite domain of metallo-dependent hydrolases"/>
    <property type="match status" value="1"/>
</dbReference>
<comment type="caution">
    <text evidence="2">The sequence shown here is derived from an EMBL/GenBank/DDBJ whole genome shotgun (WGS) entry which is preliminary data.</text>
</comment>
<keyword evidence="3" id="KW-1185">Reference proteome</keyword>
<name>A0AAP2DSN4_9BACT</name>
<sequence length="453" mass="50843">MKPAAVTLLFCLLVLIPETVSSRPPEGYVVRDVTVIPMNQEQVLPHQTVIIRDGVIAAIGDTKKTAVPKGYQVVDGRNKFLMPGLFDMHSHFFYEQGENRNTCAAELKVMLANGLTTARILNGDPVYLQVRDSVKQGTLEGPELFVASPQFVGKWPWPGRVFGAICTTPEEAVAAVRKFKREGYDEIKITFMVERNVYDAIIQTAKEEGIKVTGHVGPRVKLPAALAAHQQIEHMDEFIDMLLPDTSYNHGQSVSDMNLWRKKAWETVEHLDASKIPALVAMVKKADIYVTPTNYFFFSSFGHSLTEEQFKSRLDYAYIPSVIKEERWEIREHYWKSAPSEKSRLRYVELRNRMTFELWKAGVKLMTGSDSPEWFLLPGFATHDELETFVKAGLTPFAALQTATINPATYLGIATRKGTVETGKAAELLLLDKTPLDAIRTPPSRSGICHTNP</sequence>
<evidence type="ECO:0000313" key="3">
    <source>
        <dbReference type="Proteomes" id="UP001319200"/>
    </source>
</evidence>
<dbReference type="InterPro" id="IPR011059">
    <property type="entry name" value="Metal-dep_hydrolase_composite"/>
</dbReference>
<dbReference type="InterPro" id="IPR032466">
    <property type="entry name" value="Metal_Hydrolase"/>
</dbReference>
<gene>
    <name evidence="2" type="ORF">KK083_28040</name>
</gene>
<feature type="domain" description="Amidohydrolase-related" evidence="1">
    <location>
        <begin position="80"/>
        <end position="439"/>
    </location>
</feature>
<accession>A0AAP2DSN4</accession>
<dbReference type="PANTHER" id="PTHR43135:SF3">
    <property type="entry name" value="ALPHA-D-RIBOSE 1-METHYLPHOSPHONATE 5-TRIPHOSPHATE DIPHOSPHATASE"/>
    <property type="match status" value="1"/>
</dbReference>
<dbReference type="Proteomes" id="UP001319200">
    <property type="component" value="Unassembled WGS sequence"/>
</dbReference>
<protein>
    <submittedName>
        <fullName evidence="2">Amidohydrolase family protein</fullName>
    </submittedName>
</protein>
<dbReference type="Pfam" id="PF01979">
    <property type="entry name" value="Amidohydro_1"/>
    <property type="match status" value="1"/>
</dbReference>
<dbReference type="SUPFAM" id="SSF51556">
    <property type="entry name" value="Metallo-dependent hydrolases"/>
    <property type="match status" value="1"/>
</dbReference>
<dbReference type="PANTHER" id="PTHR43135">
    <property type="entry name" value="ALPHA-D-RIBOSE 1-METHYLPHOSPHONATE 5-TRIPHOSPHATE DIPHOSPHATASE"/>
    <property type="match status" value="1"/>
</dbReference>
<proteinExistence type="predicted"/>
<evidence type="ECO:0000313" key="2">
    <source>
        <dbReference type="EMBL" id="MBT1700774.1"/>
    </source>
</evidence>
<dbReference type="GO" id="GO:0016810">
    <property type="term" value="F:hydrolase activity, acting on carbon-nitrogen (but not peptide) bonds"/>
    <property type="evidence" value="ECO:0007669"/>
    <property type="project" value="InterPro"/>
</dbReference>
<evidence type="ECO:0000259" key="1">
    <source>
        <dbReference type="Pfam" id="PF01979"/>
    </source>
</evidence>
<dbReference type="InterPro" id="IPR051781">
    <property type="entry name" value="Metallo-dep_Hydrolase"/>
</dbReference>
<feature type="non-terminal residue" evidence="2">
    <location>
        <position position="453"/>
    </location>
</feature>
<dbReference type="AlphaFoldDB" id="A0AAP2DSN4"/>
<dbReference type="InterPro" id="IPR006680">
    <property type="entry name" value="Amidohydro-rel"/>
</dbReference>
<reference evidence="2 3" key="1">
    <citation type="submission" date="2021-05" db="EMBL/GenBank/DDBJ databases">
        <title>A Polyphasic approach of four new species of the genus Ohtaekwangia: Ohtaekwangia histidinii sp. nov., Ohtaekwangia cretensis sp. nov., Ohtaekwangia indiensis sp. nov., Ohtaekwangia reichenbachii sp. nov. from diverse environment.</title>
        <authorList>
            <person name="Octaviana S."/>
        </authorList>
    </citation>
    <scope>NUCLEOTIDE SEQUENCE [LARGE SCALE GENOMIC DNA]</scope>
    <source>
        <strain evidence="2 3">PWU4</strain>
    </source>
</reference>
<dbReference type="RefSeq" id="WP_254169462.1">
    <property type="nucleotide sequence ID" value="NZ_JAHESF010000048.1"/>
</dbReference>